<protein>
    <submittedName>
        <fullName evidence="1">Uncharacterized protein</fullName>
    </submittedName>
</protein>
<gene>
    <name evidence="1" type="ORF">PPENT_87.1.T0480027</name>
</gene>
<reference evidence="1" key="1">
    <citation type="submission" date="2021-01" db="EMBL/GenBank/DDBJ databases">
        <authorList>
            <consortium name="Genoscope - CEA"/>
            <person name="William W."/>
        </authorList>
    </citation>
    <scope>NUCLEOTIDE SEQUENCE</scope>
</reference>
<keyword evidence="2" id="KW-1185">Reference proteome</keyword>
<dbReference type="EMBL" id="CAJJDO010000048">
    <property type="protein sequence ID" value="CAD8167843.1"/>
    <property type="molecule type" value="Genomic_DNA"/>
</dbReference>
<proteinExistence type="predicted"/>
<comment type="caution">
    <text evidence="1">The sequence shown here is derived from an EMBL/GenBank/DDBJ whole genome shotgun (WGS) entry which is preliminary data.</text>
</comment>
<evidence type="ECO:0000313" key="2">
    <source>
        <dbReference type="Proteomes" id="UP000689195"/>
    </source>
</evidence>
<evidence type="ECO:0000313" key="1">
    <source>
        <dbReference type="EMBL" id="CAD8167843.1"/>
    </source>
</evidence>
<accession>A0A8S1UUH9</accession>
<organism evidence="1 2">
    <name type="scientific">Paramecium pentaurelia</name>
    <dbReference type="NCBI Taxonomy" id="43138"/>
    <lineage>
        <taxon>Eukaryota</taxon>
        <taxon>Sar</taxon>
        <taxon>Alveolata</taxon>
        <taxon>Ciliophora</taxon>
        <taxon>Intramacronucleata</taxon>
        <taxon>Oligohymenophorea</taxon>
        <taxon>Peniculida</taxon>
        <taxon>Parameciidae</taxon>
        <taxon>Paramecium</taxon>
    </lineage>
</organism>
<sequence length="234" mass="27861">MIDNKQSINSQQNLSYWKKCCQKINNILRKRTSNHNIDGIQIQSQNSSQIPENGFLTQNQQNQPQIIQIEVEQTPNNVQHKIEQNFFQNKQEIGWCFYMISCPFCDEIMAQEVYWNHIKFCEQQIGQYNLIQQPCHQCGQMIVKLYLNDHLEICEGNFWTQLKCPHCSVAYFKSELKDHLNKCSTLLEQQNKEKNGIIQCTICFEDVLYKKKIIKLFSFVSLRMFNVIHIFQYF</sequence>
<dbReference type="AlphaFoldDB" id="A0A8S1UUH9"/>
<dbReference type="Proteomes" id="UP000689195">
    <property type="component" value="Unassembled WGS sequence"/>
</dbReference>
<name>A0A8S1UUH9_9CILI</name>
<dbReference type="OrthoDB" id="438722at2759"/>